<comment type="similarity">
    <text evidence="2">Belongs to the auxin efflux carrier (TC 2.A.69) family.</text>
</comment>
<dbReference type="InterPro" id="IPR038770">
    <property type="entry name" value="Na+/solute_symporter_sf"/>
</dbReference>
<sequence>MQSILAAFVPIWTLGFLGWAASRSKRVPAPAQGVFTWFTFNLAMPAVLFTTLSRTDLAEVRFEPLAAFAAATAVVAGVMLLVLKGRLHERIVGTMAASYVNAGNLGLPVALYLLNDVTFALSVMLFQIMVMSPPIFMALGSEKRFSWAPLRTPNMVAAALGLAVAATGLELPEVIAGTLDSLGGAAVPLAVFALGMSLDVPRAELSRLRPVSLVVAVKLLAHPALAFLIGRFVLRLDTAALMSAVVFAALPTAQNTFVYATVYGRPAGLARDAILVSSLLSLATVPLLALLLQ</sequence>
<dbReference type="EMBL" id="JACDUR010000004">
    <property type="protein sequence ID" value="MBA2892485.1"/>
    <property type="molecule type" value="Genomic_DNA"/>
</dbReference>
<keyword evidence="6 8" id="KW-1133">Transmembrane helix</keyword>
<evidence type="ECO:0000256" key="7">
    <source>
        <dbReference type="ARBA" id="ARBA00023136"/>
    </source>
</evidence>
<feature type="transmembrane region" description="Helical" evidence="8">
    <location>
        <begin position="152"/>
        <end position="169"/>
    </location>
</feature>
<accession>A0A7W0CJV8</accession>
<dbReference type="GO" id="GO:0005886">
    <property type="term" value="C:plasma membrane"/>
    <property type="evidence" value="ECO:0007669"/>
    <property type="project" value="UniProtKB-SubCell"/>
</dbReference>
<reference evidence="9 10" key="1">
    <citation type="submission" date="2020-07" db="EMBL/GenBank/DDBJ databases">
        <title>Genomic Encyclopedia of Type Strains, Phase IV (KMG-IV): sequencing the most valuable type-strain genomes for metagenomic binning, comparative biology and taxonomic classification.</title>
        <authorList>
            <person name="Goeker M."/>
        </authorList>
    </citation>
    <scope>NUCLEOTIDE SEQUENCE [LARGE SCALE GENOMIC DNA]</scope>
    <source>
        <strain evidence="9 10">DSM 45533</strain>
    </source>
</reference>
<evidence type="ECO:0000256" key="3">
    <source>
        <dbReference type="ARBA" id="ARBA00022448"/>
    </source>
</evidence>
<dbReference type="InterPro" id="IPR004776">
    <property type="entry name" value="Mem_transp_PIN-like"/>
</dbReference>
<evidence type="ECO:0000256" key="5">
    <source>
        <dbReference type="ARBA" id="ARBA00022692"/>
    </source>
</evidence>
<dbReference type="Proteomes" id="UP000530928">
    <property type="component" value="Unassembled WGS sequence"/>
</dbReference>
<evidence type="ECO:0000256" key="8">
    <source>
        <dbReference type="SAM" id="Phobius"/>
    </source>
</evidence>
<dbReference type="PANTHER" id="PTHR36838:SF3">
    <property type="entry name" value="TRANSPORTER AUXIN EFFLUX CARRIER EC FAMILY"/>
    <property type="match status" value="1"/>
</dbReference>
<dbReference type="PANTHER" id="PTHR36838">
    <property type="entry name" value="AUXIN EFFLUX CARRIER FAMILY PROTEIN"/>
    <property type="match status" value="1"/>
</dbReference>
<evidence type="ECO:0000313" key="10">
    <source>
        <dbReference type="Proteomes" id="UP000530928"/>
    </source>
</evidence>
<feature type="transmembrane region" description="Helical" evidence="8">
    <location>
        <begin position="181"/>
        <end position="200"/>
    </location>
</feature>
<feature type="transmembrane region" description="Helical" evidence="8">
    <location>
        <begin position="95"/>
        <end position="113"/>
    </location>
</feature>
<keyword evidence="5 8" id="KW-0812">Transmembrane</keyword>
<keyword evidence="3" id="KW-0813">Transport</keyword>
<protein>
    <recommendedName>
        <fullName evidence="11">AEC family transporter</fullName>
    </recommendedName>
</protein>
<dbReference type="GO" id="GO:0055085">
    <property type="term" value="P:transmembrane transport"/>
    <property type="evidence" value="ECO:0007669"/>
    <property type="project" value="InterPro"/>
</dbReference>
<gene>
    <name evidence="9" type="ORF">HNR30_003839</name>
</gene>
<feature type="transmembrane region" description="Helical" evidence="8">
    <location>
        <begin position="6"/>
        <end position="22"/>
    </location>
</feature>
<feature type="transmembrane region" description="Helical" evidence="8">
    <location>
        <begin position="119"/>
        <end position="140"/>
    </location>
</feature>
<evidence type="ECO:0000313" key="9">
    <source>
        <dbReference type="EMBL" id="MBA2892485.1"/>
    </source>
</evidence>
<dbReference type="AlphaFoldDB" id="A0A7W0CJV8"/>
<evidence type="ECO:0000256" key="1">
    <source>
        <dbReference type="ARBA" id="ARBA00004651"/>
    </source>
</evidence>
<evidence type="ECO:0000256" key="2">
    <source>
        <dbReference type="ARBA" id="ARBA00010145"/>
    </source>
</evidence>
<dbReference type="RefSeq" id="WP_181611253.1">
    <property type="nucleotide sequence ID" value="NZ_BAABAM010000003.1"/>
</dbReference>
<feature type="transmembrane region" description="Helical" evidence="8">
    <location>
        <begin position="240"/>
        <end position="262"/>
    </location>
</feature>
<keyword evidence="7 8" id="KW-0472">Membrane</keyword>
<comment type="caution">
    <text evidence="9">The sequence shown here is derived from an EMBL/GenBank/DDBJ whole genome shotgun (WGS) entry which is preliminary data.</text>
</comment>
<dbReference type="Pfam" id="PF03547">
    <property type="entry name" value="Mem_trans"/>
    <property type="match status" value="2"/>
</dbReference>
<evidence type="ECO:0000256" key="4">
    <source>
        <dbReference type="ARBA" id="ARBA00022475"/>
    </source>
</evidence>
<feature type="transmembrane region" description="Helical" evidence="8">
    <location>
        <begin position="212"/>
        <end position="234"/>
    </location>
</feature>
<feature type="transmembrane region" description="Helical" evidence="8">
    <location>
        <begin position="34"/>
        <end position="53"/>
    </location>
</feature>
<feature type="transmembrane region" description="Helical" evidence="8">
    <location>
        <begin position="65"/>
        <end position="83"/>
    </location>
</feature>
<comment type="subcellular location">
    <subcellularLocation>
        <location evidence="1">Cell membrane</location>
        <topology evidence="1">Multi-pass membrane protein</topology>
    </subcellularLocation>
</comment>
<evidence type="ECO:0008006" key="11">
    <source>
        <dbReference type="Google" id="ProtNLM"/>
    </source>
</evidence>
<proteinExistence type="inferred from homology"/>
<dbReference type="Gene3D" id="1.20.1530.20">
    <property type="match status" value="1"/>
</dbReference>
<feature type="transmembrane region" description="Helical" evidence="8">
    <location>
        <begin position="274"/>
        <end position="292"/>
    </location>
</feature>
<keyword evidence="10" id="KW-1185">Reference proteome</keyword>
<keyword evidence="4" id="KW-1003">Cell membrane</keyword>
<evidence type="ECO:0000256" key="6">
    <source>
        <dbReference type="ARBA" id="ARBA00022989"/>
    </source>
</evidence>
<organism evidence="9 10">
    <name type="scientific">Nonomuraea soli</name>
    <dbReference type="NCBI Taxonomy" id="1032476"/>
    <lineage>
        <taxon>Bacteria</taxon>
        <taxon>Bacillati</taxon>
        <taxon>Actinomycetota</taxon>
        <taxon>Actinomycetes</taxon>
        <taxon>Streptosporangiales</taxon>
        <taxon>Streptosporangiaceae</taxon>
        <taxon>Nonomuraea</taxon>
    </lineage>
</organism>
<name>A0A7W0CJV8_9ACTN</name>